<name>A0A1M6MQF1_MALRU</name>
<dbReference type="SUPFAM" id="SSF46767">
    <property type="entry name" value="Methylated DNA-protein cysteine methyltransferase, C-terminal domain"/>
    <property type="match status" value="1"/>
</dbReference>
<dbReference type="AlphaFoldDB" id="A0A1M6MQF1"/>
<gene>
    <name evidence="3" type="ORF">SAMN02745165_03364</name>
</gene>
<proteinExistence type="predicted"/>
<dbReference type="EMBL" id="FQZT01000020">
    <property type="protein sequence ID" value="SHJ85697.1"/>
    <property type="molecule type" value="Genomic_DNA"/>
</dbReference>
<keyword evidence="1" id="KW-0227">DNA damage</keyword>
<dbReference type="PANTHER" id="PTHR42942:SF1">
    <property type="entry name" value="ALKYLTRANSFERASE-LIKE PROTEIN 1"/>
    <property type="match status" value="1"/>
</dbReference>
<evidence type="ECO:0000259" key="2">
    <source>
        <dbReference type="Pfam" id="PF01035"/>
    </source>
</evidence>
<dbReference type="GO" id="GO:0006281">
    <property type="term" value="P:DNA repair"/>
    <property type="evidence" value="ECO:0007669"/>
    <property type="project" value="InterPro"/>
</dbReference>
<accession>A0A1M6MQF1</accession>
<dbReference type="RefSeq" id="WP_072909893.1">
    <property type="nucleotide sequence ID" value="NZ_FQZT01000020.1"/>
</dbReference>
<dbReference type="GO" id="GO:0003824">
    <property type="term" value="F:catalytic activity"/>
    <property type="evidence" value="ECO:0007669"/>
    <property type="project" value="InterPro"/>
</dbReference>
<protein>
    <submittedName>
        <fullName evidence="3">O(6)-alkylguanine repair protein YbaZ</fullName>
    </submittedName>
</protein>
<organism evidence="3 4">
    <name type="scientific">Malonomonas rubra DSM 5091</name>
    <dbReference type="NCBI Taxonomy" id="1122189"/>
    <lineage>
        <taxon>Bacteria</taxon>
        <taxon>Pseudomonadati</taxon>
        <taxon>Thermodesulfobacteriota</taxon>
        <taxon>Desulfuromonadia</taxon>
        <taxon>Desulfuromonadales</taxon>
        <taxon>Geopsychrobacteraceae</taxon>
        <taxon>Malonomonas</taxon>
    </lineage>
</organism>
<dbReference type="Gene3D" id="1.10.10.10">
    <property type="entry name" value="Winged helix-like DNA-binding domain superfamily/Winged helix DNA-binding domain"/>
    <property type="match status" value="1"/>
</dbReference>
<feature type="domain" description="Methylated-DNA-[protein]-cysteine S-methyltransferase DNA binding" evidence="2">
    <location>
        <begin position="5"/>
        <end position="84"/>
    </location>
</feature>
<dbReference type="InterPro" id="IPR014048">
    <property type="entry name" value="MethylDNA_cys_MeTrfase_DNA-bd"/>
</dbReference>
<dbReference type="PANTHER" id="PTHR42942">
    <property type="entry name" value="6-O-METHYLGUANINE DNA METHYLTRANSFERASE"/>
    <property type="match status" value="1"/>
</dbReference>
<dbReference type="InterPro" id="IPR036217">
    <property type="entry name" value="MethylDNA_cys_MeTrfase_DNAb"/>
</dbReference>
<evidence type="ECO:0000256" key="1">
    <source>
        <dbReference type="ARBA" id="ARBA00022763"/>
    </source>
</evidence>
<evidence type="ECO:0000313" key="3">
    <source>
        <dbReference type="EMBL" id="SHJ85697.1"/>
    </source>
</evidence>
<dbReference type="OrthoDB" id="9132167at2"/>
<sequence length="103" mass="11246">MSSSLYQQIYDLVRQVPPGRVTTYGQIGRLIGCTARTVGFAMAALAPGTDVPWQRVINSQGKVSPRRDGEGNLLQQVLLQAEGVQFSRSGKVDLQTYLHPFPG</sequence>
<reference evidence="3 4" key="1">
    <citation type="submission" date="2016-11" db="EMBL/GenBank/DDBJ databases">
        <authorList>
            <person name="Jaros S."/>
            <person name="Januszkiewicz K."/>
            <person name="Wedrychowicz H."/>
        </authorList>
    </citation>
    <scope>NUCLEOTIDE SEQUENCE [LARGE SCALE GENOMIC DNA]</scope>
    <source>
        <strain evidence="3 4">DSM 5091</strain>
    </source>
</reference>
<dbReference type="CDD" id="cd06445">
    <property type="entry name" value="ATase"/>
    <property type="match status" value="1"/>
</dbReference>
<dbReference type="InterPro" id="IPR052520">
    <property type="entry name" value="ATL_DNA_repair"/>
</dbReference>
<dbReference type="InterPro" id="IPR036388">
    <property type="entry name" value="WH-like_DNA-bd_sf"/>
</dbReference>
<keyword evidence="4" id="KW-1185">Reference proteome</keyword>
<evidence type="ECO:0000313" key="4">
    <source>
        <dbReference type="Proteomes" id="UP000184171"/>
    </source>
</evidence>
<dbReference type="Proteomes" id="UP000184171">
    <property type="component" value="Unassembled WGS sequence"/>
</dbReference>
<dbReference type="Pfam" id="PF01035">
    <property type="entry name" value="DNA_binding_1"/>
    <property type="match status" value="1"/>
</dbReference>